<protein>
    <submittedName>
        <fullName evidence="2">Uncharacterized protein</fullName>
    </submittedName>
</protein>
<feature type="chain" id="PRO_5043874487" evidence="1">
    <location>
        <begin position="19"/>
        <end position="76"/>
    </location>
</feature>
<evidence type="ECO:0000313" key="3">
    <source>
        <dbReference type="Proteomes" id="UP000836841"/>
    </source>
</evidence>
<sequence length="76" mass="8834">MVLMMMVMVVMMESIISTERFRALTIDQSSNVPKLFDVARNRDCPFLSEPKLFFSFFQELVKENGPGSWKVVRDGR</sequence>
<keyword evidence="3" id="KW-1185">Reference proteome</keyword>
<gene>
    <name evidence="2" type="ORF">TAV2_LOCUS21135</name>
</gene>
<evidence type="ECO:0000313" key="2">
    <source>
        <dbReference type="EMBL" id="CAH2069288.1"/>
    </source>
</evidence>
<proteinExistence type="predicted"/>
<feature type="signal peptide" evidence="1">
    <location>
        <begin position="1"/>
        <end position="18"/>
    </location>
</feature>
<dbReference type="AlphaFoldDB" id="A0AAU9SNV3"/>
<dbReference type="Proteomes" id="UP000836841">
    <property type="component" value="Chromosome 6"/>
</dbReference>
<feature type="non-terminal residue" evidence="2">
    <location>
        <position position="1"/>
    </location>
</feature>
<dbReference type="EMBL" id="OU466862">
    <property type="protein sequence ID" value="CAH2069288.1"/>
    <property type="molecule type" value="Genomic_DNA"/>
</dbReference>
<evidence type="ECO:0000256" key="1">
    <source>
        <dbReference type="SAM" id="SignalP"/>
    </source>
</evidence>
<name>A0AAU9SNV3_THLAR</name>
<reference evidence="2 3" key="1">
    <citation type="submission" date="2022-03" db="EMBL/GenBank/DDBJ databases">
        <authorList>
            <person name="Nunn A."/>
            <person name="Chopra R."/>
            <person name="Nunn A."/>
            <person name="Contreras Garrido A."/>
        </authorList>
    </citation>
    <scope>NUCLEOTIDE SEQUENCE [LARGE SCALE GENOMIC DNA]</scope>
</reference>
<keyword evidence="1" id="KW-0732">Signal</keyword>
<accession>A0AAU9SNV3</accession>
<organism evidence="2 3">
    <name type="scientific">Thlaspi arvense</name>
    <name type="common">Field penny-cress</name>
    <dbReference type="NCBI Taxonomy" id="13288"/>
    <lineage>
        <taxon>Eukaryota</taxon>
        <taxon>Viridiplantae</taxon>
        <taxon>Streptophyta</taxon>
        <taxon>Embryophyta</taxon>
        <taxon>Tracheophyta</taxon>
        <taxon>Spermatophyta</taxon>
        <taxon>Magnoliopsida</taxon>
        <taxon>eudicotyledons</taxon>
        <taxon>Gunneridae</taxon>
        <taxon>Pentapetalae</taxon>
        <taxon>rosids</taxon>
        <taxon>malvids</taxon>
        <taxon>Brassicales</taxon>
        <taxon>Brassicaceae</taxon>
        <taxon>Thlaspideae</taxon>
        <taxon>Thlaspi</taxon>
    </lineage>
</organism>